<evidence type="ECO:0000313" key="1">
    <source>
        <dbReference type="EMBL" id="GAG39687.1"/>
    </source>
</evidence>
<gene>
    <name evidence="1" type="ORF">S01H1_71224</name>
</gene>
<dbReference type="Pfam" id="PF00491">
    <property type="entry name" value="Arginase"/>
    <property type="match status" value="1"/>
</dbReference>
<dbReference type="InterPro" id="IPR023696">
    <property type="entry name" value="Ureohydrolase_dom_sf"/>
</dbReference>
<dbReference type="EMBL" id="BARS01047413">
    <property type="protein sequence ID" value="GAG39687.1"/>
    <property type="molecule type" value="Genomic_DNA"/>
</dbReference>
<proteinExistence type="predicted"/>
<evidence type="ECO:0008006" key="2">
    <source>
        <dbReference type="Google" id="ProtNLM"/>
    </source>
</evidence>
<protein>
    <recommendedName>
        <fullName evidence="2">Agmatinase</fullName>
    </recommendedName>
</protein>
<dbReference type="PROSITE" id="PS51409">
    <property type="entry name" value="ARGINASE_2"/>
    <property type="match status" value="1"/>
</dbReference>
<reference evidence="1" key="1">
    <citation type="journal article" date="2014" name="Front. Microbiol.">
        <title>High frequency of phylogenetically diverse reductive dehalogenase-homologous genes in deep subseafloor sedimentary metagenomes.</title>
        <authorList>
            <person name="Kawai M."/>
            <person name="Futagami T."/>
            <person name="Toyoda A."/>
            <person name="Takaki Y."/>
            <person name="Nishi S."/>
            <person name="Hori S."/>
            <person name="Arai W."/>
            <person name="Tsubouchi T."/>
            <person name="Morono Y."/>
            <person name="Uchiyama I."/>
            <person name="Ito T."/>
            <person name="Fujiyama A."/>
            <person name="Inagaki F."/>
            <person name="Takami H."/>
        </authorList>
    </citation>
    <scope>NUCLEOTIDE SEQUENCE</scope>
    <source>
        <strain evidence="1">Expedition CK06-06</strain>
    </source>
</reference>
<accession>X0XWU5</accession>
<dbReference type="Gene3D" id="3.40.800.10">
    <property type="entry name" value="Ureohydrolase domain"/>
    <property type="match status" value="1"/>
</dbReference>
<dbReference type="GO" id="GO:0046872">
    <property type="term" value="F:metal ion binding"/>
    <property type="evidence" value="ECO:0007669"/>
    <property type="project" value="InterPro"/>
</dbReference>
<dbReference type="InterPro" id="IPR006035">
    <property type="entry name" value="Ureohydrolase"/>
</dbReference>
<dbReference type="SUPFAM" id="SSF52768">
    <property type="entry name" value="Arginase/deacetylase"/>
    <property type="match status" value="1"/>
</dbReference>
<comment type="caution">
    <text evidence="1">The sequence shown here is derived from an EMBL/GenBank/DDBJ whole genome shotgun (WGS) entry which is preliminary data.</text>
</comment>
<dbReference type="AlphaFoldDB" id="X0XWU5"/>
<sequence>MAPAQKRRDMDTIPNNFLGLDDPYSRYDEARFAVLPVPYDSTATYLSGARRGPAAIISASQQLEWFDEELEAECYKCGIATLAPVEPNMTGPEAMHEDLFGLAGRIVRDGKFLFALGGEHGNSSALVRAAMTRHEKLSVLQID</sequence>
<feature type="non-terminal residue" evidence="1">
    <location>
        <position position="143"/>
    </location>
</feature>
<organism evidence="1">
    <name type="scientific">marine sediment metagenome</name>
    <dbReference type="NCBI Taxonomy" id="412755"/>
    <lineage>
        <taxon>unclassified sequences</taxon>
        <taxon>metagenomes</taxon>
        <taxon>ecological metagenomes</taxon>
    </lineage>
</organism>
<name>X0XWU5_9ZZZZ</name>